<dbReference type="PANTHER" id="PTHR37312:SF1">
    <property type="entry name" value="MEMBRANE-BOUND ACYLTRANSFERASE YKRP-RELATED"/>
    <property type="match status" value="1"/>
</dbReference>
<organism evidence="4 5">
    <name type="scientific">Kineosporia babensis</name>
    <dbReference type="NCBI Taxonomy" id="499548"/>
    <lineage>
        <taxon>Bacteria</taxon>
        <taxon>Bacillati</taxon>
        <taxon>Actinomycetota</taxon>
        <taxon>Actinomycetes</taxon>
        <taxon>Kineosporiales</taxon>
        <taxon>Kineosporiaceae</taxon>
        <taxon>Kineosporia</taxon>
    </lineage>
</organism>
<dbReference type="AlphaFoldDB" id="A0A9X1SU90"/>
<dbReference type="EMBL" id="JAJOMB010000009">
    <property type="protein sequence ID" value="MCD5312717.1"/>
    <property type="molecule type" value="Genomic_DNA"/>
</dbReference>
<feature type="region of interest" description="Disordered" evidence="1">
    <location>
        <begin position="1"/>
        <end position="23"/>
    </location>
</feature>
<evidence type="ECO:0000313" key="5">
    <source>
        <dbReference type="Proteomes" id="UP001138997"/>
    </source>
</evidence>
<feature type="transmembrane region" description="Helical" evidence="2">
    <location>
        <begin position="233"/>
        <end position="252"/>
    </location>
</feature>
<evidence type="ECO:0000259" key="3">
    <source>
        <dbReference type="Pfam" id="PF01757"/>
    </source>
</evidence>
<keyword evidence="2" id="KW-1133">Transmembrane helix</keyword>
<dbReference type="PANTHER" id="PTHR37312">
    <property type="entry name" value="MEMBRANE-BOUND ACYLTRANSFERASE YKRP-RELATED"/>
    <property type="match status" value="1"/>
</dbReference>
<name>A0A9X1SU90_9ACTN</name>
<feature type="transmembrane region" description="Helical" evidence="2">
    <location>
        <begin position="286"/>
        <end position="306"/>
    </location>
</feature>
<protein>
    <submittedName>
        <fullName evidence="4">Acyltransferase</fullName>
    </submittedName>
</protein>
<evidence type="ECO:0000256" key="2">
    <source>
        <dbReference type="SAM" id="Phobius"/>
    </source>
</evidence>
<dbReference type="GO" id="GO:0016747">
    <property type="term" value="F:acyltransferase activity, transferring groups other than amino-acyl groups"/>
    <property type="evidence" value="ECO:0007669"/>
    <property type="project" value="InterPro"/>
</dbReference>
<feature type="transmembrane region" description="Helical" evidence="2">
    <location>
        <begin position="203"/>
        <end position="221"/>
    </location>
</feature>
<feature type="domain" description="Acyltransferase 3" evidence="3">
    <location>
        <begin position="65"/>
        <end position="366"/>
    </location>
</feature>
<sequence>MPNDRHSLGSQAHDSQKLLPPVSDGLDVLRSDDRTLLKSNAETQSLSSRQEARRVVSGTTKQRHKWIDAARGLAIFLVVFLHATERVSTDSPWYLINEVVSTLRMPLFFMCSGILGAKWVRAAWPDLVAQKAFFLFWVFLLWQTIFNIREVFVGGPVQGNPVLERLVLLAHTPVVPQFELWFLWALTLFFLVSRLLSRVPVKAQLALGFALGIYAFSSLAPHTNLGWEGAMKYYLFFTIGVYCRSALIHLAEQLNTAKIFLVMAGWLVIAIATNLTGAIYLPGIGVTVRIMGLVAGVGLATLAQNLRFIRYLGARTLPIYLAHGTFLTLLLPPALAVSGYLSLPGTAWVLPVLLTPPAVLASILLYGVAIKTPARILYMPSNSMTELVRRIVTWASGQR</sequence>
<feature type="transmembrane region" description="Helical" evidence="2">
    <location>
        <begin position="132"/>
        <end position="148"/>
    </location>
</feature>
<keyword evidence="2" id="KW-0812">Transmembrane</keyword>
<dbReference type="InterPro" id="IPR052734">
    <property type="entry name" value="Nod_factor_acetyltransferase"/>
</dbReference>
<keyword evidence="4" id="KW-0808">Transferase</keyword>
<evidence type="ECO:0000313" key="4">
    <source>
        <dbReference type="EMBL" id="MCD5312717.1"/>
    </source>
</evidence>
<accession>A0A9X1SU90</accession>
<evidence type="ECO:0000256" key="1">
    <source>
        <dbReference type="SAM" id="MobiDB-lite"/>
    </source>
</evidence>
<dbReference type="Proteomes" id="UP001138997">
    <property type="component" value="Unassembled WGS sequence"/>
</dbReference>
<comment type="caution">
    <text evidence="4">The sequence shown here is derived from an EMBL/GenBank/DDBJ whole genome shotgun (WGS) entry which is preliminary data.</text>
</comment>
<keyword evidence="2" id="KW-0472">Membrane</keyword>
<keyword evidence="4" id="KW-0012">Acyltransferase</keyword>
<feature type="transmembrane region" description="Helical" evidence="2">
    <location>
        <begin position="168"/>
        <end position="191"/>
    </location>
</feature>
<dbReference type="RefSeq" id="WP_231443232.1">
    <property type="nucleotide sequence ID" value="NZ_JAJOMB010000009.1"/>
</dbReference>
<feature type="transmembrane region" description="Helical" evidence="2">
    <location>
        <begin position="347"/>
        <end position="369"/>
    </location>
</feature>
<reference evidence="4" key="1">
    <citation type="submission" date="2021-11" db="EMBL/GenBank/DDBJ databases">
        <title>Streptomyces corallinus and Kineosporia corallina sp. nov., two new coral-derived marine actinobacteria.</title>
        <authorList>
            <person name="Buangrab K."/>
            <person name="Sutthacheep M."/>
            <person name="Yeemin T."/>
            <person name="Harunari E."/>
            <person name="Igarashi Y."/>
            <person name="Sripreechasak P."/>
            <person name="Kanchanasin P."/>
            <person name="Tanasupawat S."/>
            <person name="Phongsopitanun W."/>
        </authorList>
    </citation>
    <scope>NUCLEOTIDE SEQUENCE</scope>
    <source>
        <strain evidence="4">JCM 31032</strain>
    </source>
</reference>
<feature type="transmembrane region" description="Helical" evidence="2">
    <location>
        <begin position="318"/>
        <end position="341"/>
    </location>
</feature>
<feature type="transmembrane region" description="Helical" evidence="2">
    <location>
        <begin position="259"/>
        <end position="280"/>
    </location>
</feature>
<proteinExistence type="predicted"/>
<keyword evidence="5" id="KW-1185">Reference proteome</keyword>
<gene>
    <name evidence="4" type="ORF">LR394_17570</name>
</gene>
<dbReference type="Pfam" id="PF01757">
    <property type="entry name" value="Acyl_transf_3"/>
    <property type="match status" value="1"/>
</dbReference>
<dbReference type="InterPro" id="IPR002656">
    <property type="entry name" value="Acyl_transf_3_dom"/>
</dbReference>